<sequence length="71" mass="8411">MTDKEVPPVRGLRLMTKREKTWFFPLCGYQPKINELIFRVYFSGNSGRTRSAQVCHQFQAPPVRGLFFFFH</sequence>
<reference evidence="1 2" key="1">
    <citation type="submission" date="2019-05" db="EMBL/GenBank/DDBJ databases">
        <title>Complete genome sequence of Izhakiella calystegiae KSNA2, an endophyte isolated from beach morning glory (Calystegia soldanella).</title>
        <authorList>
            <person name="Jiang L."/>
            <person name="Jeong J.C."/>
            <person name="Kim C.Y."/>
            <person name="Kim D.H."/>
            <person name="Kim S.W."/>
            <person name="Lee j."/>
        </authorList>
    </citation>
    <scope>NUCLEOTIDE SEQUENCE [LARGE SCALE GENOMIC DNA]</scope>
    <source>
        <strain evidence="1 2">KSNA2</strain>
    </source>
</reference>
<name>A0A4P8YJB6_9ENTR</name>
<protein>
    <submittedName>
        <fullName evidence="1">Uncharacterized protein</fullName>
    </submittedName>
</protein>
<dbReference type="EMBL" id="CP040428">
    <property type="protein sequence ID" value="QCT20760.1"/>
    <property type="molecule type" value="Genomic_DNA"/>
</dbReference>
<gene>
    <name evidence="1" type="ORF">FEM41_14450</name>
</gene>
<dbReference type="AlphaFoldDB" id="A0A4P8YJB6"/>
<dbReference type="OrthoDB" id="6644135at2"/>
<evidence type="ECO:0000313" key="1">
    <source>
        <dbReference type="EMBL" id="QCT20760.1"/>
    </source>
</evidence>
<keyword evidence="2" id="KW-1185">Reference proteome</keyword>
<proteinExistence type="predicted"/>
<evidence type="ECO:0000313" key="2">
    <source>
        <dbReference type="Proteomes" id="UP000302163"/>
    </source>
</evidence>
<accession>A0A4P8YJB6</accession>
<organism evidence="1 2">
    <name type="scientific">Jejubacter calystegiae</name>
    <dbReference type="NCBI Taxonomy" id="2579935"/>
    <lineage>
        <taxon>Bacteria</taxon>
        <taxon>Pseudomonadati</taxon>
        <taxon>Pseudomonadota</taxon>
        <taxon>Gammaproteobacteria</taxon>
        <taxon>Enterobacterales</taxon>
        <taxon>Enterobacteriaceae</taxon>
        <taxon>Jejubacter</taxon>
    </lineage>
</organism>
<dbReference type="KEGG" id="izh:FEM41_14450"/>
<dbReference type="Proteomes" id="UP000302163">
    <property type="component" value="Chromosome"/>
</dbReference>